<comment type="similarity">
    <text evidence="8">Belongs to the LigK/PcmE family.</text>
</comment>
<dbReference type="GO" id="GO:0047443">
    <property type="term" value="F:4-hydroxy-4-methyl-2-oxoglutarate aldolase activity"/>
    <property type="evidence" value="ECO:0007669"/>
    <property type="project" value="UniProtKB-EC"/>
</dbReference>
<gene>
    <name evidence="10" type="ORF">ABAZ39_25900</name>
    <name evidence="11" type="ORF">C1S70_11410</name>
</gene>
<keyword evidence="7" id="KW-0456">Lyase</keyword>
<feature type="binding site" evidence="9">
    <location>
        <position position="117"/>
    </location>
    <ligand>
        <name>Mg(2+)</name>
        <dbReference type="ChEBI" id="CHEBI:18420"/>
    </ligand>
</feature>
<dbReference type="OrthoDB" id="9812532at2"/>
<dbReference type="EC" id="4.1.3.17" evidence="4"/>
<dbReference type="EMBL" id="CP007795">
    <property type="protein sequence ID" value="AIB15331.1"/>
    <property type="molecule type" value="Genomic_DNA"/>
</dbReference>
<dbReference type="Proteomes" id="UP000236268">
    <property type="component" value="Unassembled WGS sequence"/>
</dbReference>
<name>A0A060DN49_9PROT</name>
<evidence type="ECO:0000256" key="4">
    <source>
        <dbReference type="ARBA" id="ARBA00012213"/>
    </source>
</evidence>
<keyword evidence="10" id="KW-0614">Plasmid</keyword>
<evidence type="ECO:0000313" key="10">
    <source>
        <dbReference type="EMBL" id="AIB15331.1"/>
    </source>
</evidence>
<organism evidence="10 12">
    <name type="scientific">Azospirillum argentinense</name>
    <dbReference type="NCBI Taxonomy" id="2970906"/>
    <lineage>
        <taxon>Bacteria</taxon>
        <taxon>Pseudomonadati</taxon>
        <taxon>Pseudomonadota</taxon>
        <taxon>Alphaproteobacteria</taxon>
        <taxon>Rhodospirillales</taxon>
        <taxon>Azospirillaceae</taxon>
        <taxon>Azospirillum</taxon>
    </lineage>
</organism>
<keyword evidence="6 9" id="KW-0460">Magnesium</keyword>
<dbReference type="PANTHER" id="PTHR33254:SF16">
    <property type="entry name" value="BLR3842 PROTEIN"/>
    <property type="match status" value="1"/>
</dbReference>
<proteinExistence type="inferred from homology"/>
<dbReference type="RefSeq" id="WP_040136771.1">
    <property type="nucleotide sequence ID" value="NZ_CP007795.1"/>
</dbReference>
<dbReference type="NCBIfam" id="NF006731">
    <property type="entry name" value="PRK09262.1"/>
    <property type="match status" value="1"/>
</dbReference>
<accession>A0A060DN49</accession>
<dbReference type="KEGG" id="abq:ABAZ39_25900"/>
<dbReference type="EMBL" id="POWG01000010">
    <property type="protein sequence ID" value="PNQ98756.1"/>
    <property type="molecule type" value="Genomic_DNA"/>
</dbReference>
<evidence type="ECO:0000256" key="5">
    <source>
        <dbReference type="ARBA" id="ARBA00022723"/>
    </source>
</evidence>
<comment type="catalytic activity">
    <reaction evidence="1">
        <text>4-hydroxy-4-methyl-2-oxoglutarate = 2 pyruvate</text>
        <dbReference type="Rhea" id="RHEA:22748"/>
        <dbReference type="ChEBI" id="CHEBI:15361"/>
        <dbReference type="ChEBI" id="CHEBI:58276"/>
        <dbReference type="EC" id="4.1.3.17"/>
    </reaction>
</comment>
<dbReference type="SUPFAM" id="SSF89562">
    <property type="entry name" value="RraA-like"/>
    <property type="match status" value="1"/>
</dbReference>
<evidence type="ECO:0000256" key="6">
    <source>
        <dbReference type="ARBA" id="ARBA00022842"/>
    </source>
</evidence>
<dbReference type="GO" id="GO:0046872">
    <property type="term" value="F:metal ion binding"/>
    <property type="evidence" value="ECO:0007669"/>
    <property type="project" value="UniProtKB-KW"/>
</dbReference>
<evidence type="ECO:0000313" key="12">
    <source>
        <dbReference type="Proteomes" id="UP000027186"/>
    </source>
</evidence>
<dbReference type="GO" id="GO:0042537">
    <property type="term" value="P:benzene-containing compound metabolic process"/>
    <property type="evidence" value="ECO:0007669"/>
    <property type="project" value="UniProtKB-ARBA"/>
</dbReference>
<evidence type="ECO:0000256" key="7">
    <source>
        <dbReference type="ARBA" id="ARBA00023239"/>
    </source>
</evidence>
<dbReference type="Gene3D" id="3.50.30.40">
    <property type="entry name" value="Ribonuclease E inhibitor RraA/RraA-like"/>
    <property type="match status" value="1"/>
</dbReference>
<dbReference type="InterPro" id="IPR005493">
    <property type="entry name" value="RraA/RraA-like"/>
</dbReference>
<reference evidence="10 12" key="1">
    <citation type="journal article" date="2014" name="Genome Announc.">
        <title>Complete Genome Sequence of the Model Rhizosphere Strain Azospirillum brasilense Az39, Successfully Applied in Agriculture.</title>
        <authorList>
            <person name="Rivera D."/>
            <person name="Revale S."/>
            <person name="Molina R."/>
            <person name="Gualpa J."/>
            <person name="Puente M."/>
            <person name="Maroniche G."/>
            <person name="Paris G."/>
            <person name="Baker D."/>
            <person name="Clavijo B."/>
            <person name="McLay K."/>
            <person name="Spaepen S."/>
            <person name="Perticari A."/>
            <person name="Vazquez M."/>
            <person name="Wisniewski-Dye F."/>
            <person name="Watkins C."/>
            <person name="Martinez-Abarca F."/>
            <person name="Vanderleyden J."/>
            <person name="Cassan F."/>
        </authorList>
    </citation>
    <scope>NUCLEOTIDE SEQUENCE [LARGE SCALE GENOMIC DNA]</scope>
    <source>
        <strain evidence="10 12">Az39</strain>
        <plasmid evidence="10">AbAZ39_p2</plasmid>
    </source>
</reference>
<comment type="subunit">
    <text evidence="3">Homohexamer.</text>
</comment>
<evidence type="ECO:0000256" key="3">
    <source>
        <dbReference type="ARBA" id="ARBA00011643"/>
    </source>
</evidence>
<dbReference type="PANTHER" id="PTHR33254">
    <property type="entry name" value="4-HYDROXY-4-METHYL-2-OXOGLUTARATE ALDOLASE 3-RELATED"/>
    <property type="match status" value="1"/>
</dbReference>
<feature type="binding site" evidence="9">
    <location>
        <begin position="94"/>
        <end position="97"/>
    </location>
    <ligand>
        <name>substrate</name>
    </ligand>
</feature>
<dbReference type="CDD" id="cd16841">
    <property type="entry name" value="RraA_family"/>
    <property type="match status" value="1"/>
</dbReference>
<evidence type="ECO:0000256" key="8">
    <source>
        <dbReference type="ARBA" id="ARBA00061585"/>
    </source>
</evidence>
<dbReference type="AlphaFoldDB" id="A0A060DN49"/>
<protein>
    <recommendedName>
        <fullName evidence="4">4-hydroxy-4-methyl-2-oxoglutarate aldolase</fullName>
        <ecNumber evidence="4">4.1.3.17</ecNumber>
    </recommendedName>
</protein>
<geneLocation type="plasmid" evidence="11">
    <name>p7unnamed</name>
</geneLocation>
<keyword evidence="5 9" id="KW-0479">Metal-binding</keyword>
<evidence type="ECO:0000313" key="11">
    <source>
        <dbReference type="EMBL" id="PNQ98756.1"/>
    </source>
</evidence>
<evidence type="ECO:0000256" key="1">
    <source>
        <dbReference type="ARBA" id="ARBA00001342"/>
    </source>
</evidence>
<sequence>MTSIRTDFPRPTPEQIAAFATIGAATVHEALGRRGAVDSAIKPIWPGLRIVGAAFPLKTQPGDNLTLHAAMKLARPGDVLVVDAGDYTEQGSFGDVMATSAQSLGLAGLVTNGGVRDAAAIRDIGFPIFSRAISIKGTVKATLGPIAQPIVVGGVTVHPGDLIVGDDDGLVVVPLDEVEAVLTASRARLEKEERLRADLQSGKTTWDIGNYDALLAQTGQSLQA</sequence>
<dbReference type="InterPro" id="IPR036704">
    <property type="entry name" value="RraA/RraA-like_sf"/>
</dbReference>
<comment type="cofactor">
    <cofactor evidence="2 9">
        <name>Mg(2+)</name>
        <dbReference type="ChEBI" id="CHEBI:18420"/>
    </cofactor>
</comment>
<evidence type="ECO:0000256" key="9">
    <source>
        <dbReference type="PIRSR" id="PIRSR605493-1"/>
    </source>
</evidence>
<evidence type="ECO:0000313" key="13">
    <source>
        <dbReference type="Proteomes" id="UP000236268"/>
    </source>
</evidence>
<dbReference type="Proteomes" id="UP000027186">
    <property type="component" value="Plasmid AbAZ39_p2"/>
</dbReference>
<feature type="binding site" evidence="9">
    <location>
        <position position="116"/>
    </location>
    <ligand>
        <name>substrate</name>
    </ligand>
</feature>
<dbReference type="GO" id="GO:0019336">
    <property type="term" value="P:phenol-containing compound catabolic process"/>
    <property type="evidence" value="ECO:0007669"/>
    <property type="project" value="UniProtKB-ARBA"/>
</dbReference>
<dbReference type="FunFam" id="3.50.30.40:FF:000002">
    <property type="entry name" value="4-carboxy-4-hydroxy-2-oxoadipate aldolase/oxaloacetate decarboxylase"/>
    <property type="match status" value="1"/>
</dbReference>
<reference evidence="11 13" key="2">
    <citation type="submission" date="2018-01" db="EMBL/GenBank/DDBJ databases">
        <title>Whole genome sequence of Azospirillum brasilense REC3 isolated from strawberry roots.</title>
        <authorList>
            <person name="Fontana C.A."/>
            <person name="Salazar S.M."/>
            <person name="Bassi D."/>
            <person name="Puglisi E."/>
            <person name="Lovaisa N.C."/>
            <person name="Toffoli L.M."/>
            <person name="Pedraza R."/>
            <person name="Cocconcelli P.S."/>
        </authorList>
    </citation>
    <scope>NUCLEOTIDE SEQUENCE [LARGE SCALE GENOMIC DNA]</scope>
    <source>
        <strain evidence="11 13">REC3</strain>
        <plasmid evidence="11">p7unnamed</plasmid>
    </source>
</reference>
<accession>A0A2K1G1T9</accession>
<geneLocation type="plasmid" evidence="10 12">
    <name>AbAZ39_p2</name>
</geneLocation>
<evidence type="ECO:0000256" key="2">
    <source>
        <dbReference type="ARBA" id="ARBA00001946"/>
    </source>
</evidence>
<dbReference type="GO" id="GO:0072329">
    <property type="term" value="P:monocarboxylic acid catabolic process"/>
    <property type="evidence" value="ECO:0007669"/>
    <property type="project" value="UniProtKB-ARBA"/>
</dbReference>
<dbReference type="Pfam" id="PF03737">
    <property type="entry name" value="RraA-like"/>
    <property type="match status" value="1"/>
</dbReference>